<dbReference type="PRINTS" id="PR00474">
    <property type="entry name" value="GLU5KINASE"/>
</dbReference>
<keyword evidence="4 8" id="KW-0808">Transferase</keyword>
<dbReference type="UniPathway" id="UPA00098">
    <property type="reaction ID" value="UER00359"/>
</dbReference>
<keyword evidence="7 8" id="KW-0067">ATP-binding</keyword>
<dbReference type="SUPFAM" id="SSF53633">
    <property type="entry name" value="Carbamate kinase-like"/>
    <property type="match status" value="1"/>
</dbReference>
<comment type="caution">
    <text evidence="8">Lacks conserved residue(s) required for the propagation of feature annotation.</text>
</comment>
<keyword evidence="1 8" id="KW-0963">Cytoplasm</keyword>
<dbReference type="InterPro" id="IPR001048">
    <property type="entry name" value="Asp/Glu/Uridylate_kinase"/>
</dbReference>
<feature type="binding site" evidence="8">
    <location>
        <position position="144"/>
    </location>
    <ligand>
        <name>substrate</name>
    </ligand>
</feature>
<feature type="domain" description="Aspartate/glutamate/uridylate kinase" evidence="9">
    <location>
        <begin position="1"/>
        <end position="222"/>
    </location>
</feature>
<dbReference type="InterPro" id="IPR005715">
    <property type="entry name" value="Glu_5kinase/COase_Synthase"/>
</dbReference>
<dbReference type="HAMAP" id="MF_00456">
    <property type="entry name" value="ProB"/>
    <property type="match status" value="1"/>
</dbReference>
<proteinExistence type="inferred from homology"/>
<keyword evidence="2 8" id="KW-0028">Amino-acid biosynthesis</keyword>
<dbReference type="OrthoDB" id="9804434at2"/>
<dbReference type="InterPro" id="IPR041739">
    <property type="entry name" value="G5K_ProB"/>
</dbReference>
<dbReference type="GO" id="GO:0004349">
    <property type="term" value="F:glutamate 5-kinase activity"/>
    <property type="evidence" value="ECO:0007669"/>
    <property type="project" value="UniProtKB-UniRule"/>
</dbReference>
<evidence type="ECO:0000313" key="11">
    <source>
        <dbReference type="Proteomes" id="UP000236000"/>
    </source>
</evidence>
<evidence type="ECO:0000256" key="5">
    <source>
        <dbReference type="ARBA" id="ARBA00022741"/>
    </source>
</evidence>
<dbReference type="GO" id="GO:0005829">
    <property type="term" value="C:cytosol"/>
    <property type="evidence" value="ECO:0007669"/>
    <property type="project" value="TreeGrafter"/>
</dbReference>
<evidence type="ECO:0000256" key="7">
    <source>
        <dbReference type="ARBA" id="ARBA00022840"/>
    </source>
</evidence>
<dbReference type="PIRSF" id="PIRSF000729">
    <property type="entry name" value="GK"/>
    <property type="match status" value="1"/>
</dbReference>
<dbReference type="InterPro" id="IPR011529">
    <property type="entry name" value="Glu_5kinase"/>
</dbReference>
<sequence length="255" mass="27280">MKIVVKVGTGVLTRENGTLDGSSIVHLVSALADLMQQGHQVVLVSSGAVGSGVSVLGLPSYPQELSLKQACAAVGQTRLMQTYENLFSHFNVDVAQLLLTAEDLKRRRPNVQATLMRLFEHGRIIPIVNENDTVSVEELKFGDNDILSVHMARMVGADALFILTSVDGLYPPGGSRDAIIPRVEDVDAVLAFAEDDRGRFSMGGMSAKLQAVREAVNAGIGTYMMHGRHPERIGLLLEGKAEGAGTFFVPKGAGK</sequence>
<keyword evidence="5 8" id="KW-0547">Nucleotide-binding</keyword>
<evidence type="ECO:0000256" key="8">
    <source>
        <dbReference type="HAMAP-Rule" id="MF_00456"/>
    </source>
</evidence>
<keyword evidence="3 8" id="KW-0641">Proline biosynthesis</keyword>
<dbReference type="PANTHER" id="PTHR43654">
    <property type="entry name" value="GLUTAMATE 5-KINASE"/>
    <property type="match status" value="1"/>
</dbReference>
<dbReference type="GO" id="GO:0055129">
    <property type="term" value="P:L-proline biosynthetic process"/>
    <property type="evidence" value="ECO:0007669"/>
    <property type="project" value="UniProtKB-UniRule"/>
</dbReference>
<dbReference type="CDD" id="cd04242">
    <property type="entry name" value="AAK_G5K_ProB"/>
    <property type="match status" value="1"/>
</dbReference>
<keyword evidence="6 8" id="KW-0418">Kinase</keyword>
<feature type="binding site" evidence="8">
    <location>
        <position position="132"/>
    </location>
    <ligand>
        <name>substrate</name>
    </ligand>
</feature>
<comment type="caution">
    <text evidence="10">The sequence shown here is derived from an EMBL/GenBank/DDBJ whole genome shotgun (WGS) entry which is preliminary data.</text>
</comment>
<comment type="similarity">
    <text evidence="8">Belongs to the glutamate 5-kinase family.</text>
</comment>
<comment type="pathway">
    <text evidence="8">Amino-acid biosynthesis; L-proline biosynthesis; L-glutamate 5-semialdehyde from L-glutamate: step 1/2.</text>
</comment>
<protein>
    <recommendedName>
        <fullName evidence="8">Glutamate 5-kinase</fullName>
        <ecNumber evidence="8">2.7.2.11</ecNumber>
    </recommendedName>
    <alternativeName>
        <fullName evidence="8">Gamma-glutamyl kinase</fullName>
        <shortName evidence="8">GK</shortName>
    </alternativeName>
</protein>
<name>A0A2N8HGK5_9BACT</name>
<dbReference type="NCBIfam" id="TIGR01027">
    <property type="entry name" value="proB"/>
    <property type="match status" value="1"/>
</dbReference>
<reference evidence="10 11" key="1">
    <citation type="journal article" date="2017" name="BMC Genomics">
        <title>Genome sequencing of 39 Akkermansia muciniphila isolates reveals its population structure, genomic and functional diverisity, and global distribution in mammalian gut microbiotas.</title>
        <authorList>
            <person name="Guo X."/>
            <person name="Li S."/>
            <person name="Zhang J."/>
            <person name="Wu F."/>
            <person name="Li X."/>
            <person name="Wu D."/>
            <person name="Zhang M."/>
            <person name="Ou Z."/>
            <person name="Jie Z."/>
            <person name="Yan Q."/>
            <person name="Li P."/>
            <person name="Yi J."/>
            <person name="Peng Y."/>
        </authorList>
    </citation>
    <scope>NUCLEOTIDE SEQUENCE [LARGE SCALE GENOMIC DNA]</scope>
    <source>
        <strain evidence="10 11">GP24</strain>
    </source>
</reference>
<comment type="function">
    <text evidence="8">Catalyzes the transfer of a phosphate group to glutamate to form L-glutamate 5-phosphate.</text>
</comment>
<feature type="binding site" evidence="8">
    <location>
        <position position="46"/>
    </location>
    <ligand>
        <name>substrate</name>
    </ligand>
</feature>
<accession>A0A2N8HGK5</accession>
<comment type="subcellular location">
    <subcellularLocation>
        <location evidence="8">Cytoplasm</location>
    </subcellularLocation>
</comment>
<organism evidence="10 11">
    <name type="scientific">Akkermansia muciniphila</name>
    <dbReference type="NCBI Taxonomy" id="239935"/>
    <lineage>
        <taxon>Bacteria</taxon>
        <taxon>Pseudomonadati</taxon>
        <taxon>Verrucomicrobiota</taxon>
        <taxon>Verrucomicrobiia</taxon>
        <taxon>Verrucomicrobiales</taxon>
        <taxon>Akkermansiaceae</taxon>
        <taxon>Akkermansia</taxon>
    </lineage>
</organism>
<dbReference type="FunFam" id="3.40.1160.10:FF:000006">
    <property type="entry name" value="Glutamate 5-kinase"/>
    <property type="match status" value="1"/>
</dbReference>
<dbReference type="Gene3D" id="3.40.1160.10">
    <property type="entry name" value="Acetylglutamate kinase-like"/>
    <property type="match status" value="1"/>
</dbReference>
<dbReference type="GO" id="GO:0005524">
    <property type="term" value="F:ATP binding"/>
    <property type="evidence" value="ECO:0007669"/>
    <property type="project" value="UniProtKB-KW"/>
</dbReference>
<evidence type="ECO:0000313" key="10">
    <source>
        <dbReference type="EMBL" id="PNC19854.1"/>
    </source>
</evidence>
<evidence type="ECO:0000256" key="4">
    <source>
        <dbReference type="ARBA" id="ARBA00022679"/>
    </source>
</evidence>
<dbReference type="Proteomes" id="UP000236000">
    <property type="component" value="Unassembled WGS sequence"/>
</dbReference>
<dbReference type="Pfam" id="PF00696">
    <property type="entry name" value="AA_kinase"/>
    <property type="match status" value="1"/>
</dbReference>
<dbReference type="AlphaFoldDB" id="A0A2N8HGK5"/>
<gene>
    <name evidence="8 10" type="primary">proB</name>
    <name evidence="10" type="ORF">CXU22_02250</name>
</gene>
<dbReference type="InterPro" id="IPR036393">
    <property type="entry name" value="AceGlu_kinase-like_sf"/>
</dbReference>
<comment type="catalytic activity">
    <reaction evidence="8">
        <text>L-glutamate + ATP = L-glutamyl 5-phosphate + ADP</text>
        <dbReference type="Rhea" id="RHEA:14877"/>
        <dbReference type="ChEBI" id="CHEBI:29985"/>
        <dbReference type="ChEBI" id="CHEBI:30616"/>
        <dbReference type="ChEBI" id="CHEBI:58274"/>
        <dbReference type="ChEBI" id="CHEBI:456216"/>
        <dbReference type="EC" id="2.7.2.11"/>
    </reaction>
</comment>
<feature type="binding site" evidence="8">
    <location>
        <position position="6"/>
    </location>
    <ligand>
        <name>ATP</name>
        <dbReference type="ChEBI" id="CHEBI:30616"/>
    </ligand>
</feature>
<dbReference type="PANTHER" id="PTHR43654:SF1">
    <property type="entry name" value="ISOPENTENYL PHOSPHATE KINASE"/>
    <property type="match status" value="1"/>
</dbReference>
<dbReference type="InterPro" id="IPR001057">
    <property type="entry name" value="Glu/AcGlu_kinase"/>
</dbReference>
<dbReference type="EMBL" id="PJKA01000003">
    <property type="protein sequence ID" value="PNC19854.1"/>
    <property type="molecule type" value="Genomic_DNA"/>
</dbReference>
<dbReference type="RefSeq" id="WP_102712121.1">
    <property type="nucleotide sequence ID" value="NZ_PJKA01000003.1"/>
</dbReference>
<evidence type="ECO:0000256" key="2">
    <source>
        <dbReference type="ARBA" id="ARBA00022605"/>
    </source>
</evidence>
<evidence type="ECO:0000256" key="3">
    <source>
        <dbReference type="ARBA" id="ARBA00022650"/>
    </source>
</evidence>
<evidence type="ECO:0000256" key="6">
    <source>
        <dbReference type="ARBA" id="ARBA00022777"/>
    </source>
</evidence>
<dbReference type="EC" id="2.7.2.11" evidence="8"/>
<evidence type="ECO:0000259" key="9">
    <source>
        <dbReference type="Pfam" id="PF00696"/>
    </source>
</evidence>
<evidence type="ECO:0000256" key="1">
    <source>
        <dbReference type="ARBA" id="ARBA00022490"/>
    </source>
</evidence>